<dbReference type="Proteomes" id="UP000231383">
    <property type="component" value="Unassembled WGS sequence"/>
</dbReference>
<keyword evidence="1" id="KW-1133">Transmembrane helix</keyword>
<keyword evidence="1" id="KW-0472">Membrane</keyword>
<feature type="transmembrane region" description="Helical" evidence="1">
    <location>
        <begin position="37"/>
        <end position="55"/>
    </location>
</feature>
<feature type="transmembrane region" description="Helical" evidence="1">
    <location>
        <begin position="130"/>
        <end position="149"/>
    </location>
</feature>
<dbReference type="AlphaFoldDB" id="A0A2M8EW81"/>
<reference evidence="3" key="1">
    <citation type="submission" date="2017-09" db="EMBL/GenBank/DDBJ databases">
        <title>Depth-based differentiation of microbial function through sediment-hosted aquifers and enrichment of novel symbionts in the deep terrestrial subsurface.</title>
        <authorList>
            <person name="Probst A.J."/>
            <person name="Ladd B."/>
            <person name="Jarett J.K."/>
            <person name="Geller-Mcgrath D.E."/>
            <person name="Sieber C.M.K."/>
            <person name="Emerson J.B."/>
            <person name="Anantharaman K."/>
            <person name="Thomas B.C."/>
            <person name="Malmstrom R."/>
            <person name="Stieglmeier M."/>
            <person name="Klingl A."/>
            <person name="Woyke T."/>
            <person name="Ryan C.M."/>
            <person name="Banfield J.F."/>
        </authorList>
    </citation>
    <scope>NUCLEOTIDE SEQUENCE [LARGE SCALE GENOMIC DNA]</scope>
</reference>
<dbReference type="EMBL" id="PFSC01000194">
    <property type="protein sequence ID" value="PJC30122.1"/>
    <property type="molecule type" value="Genomic_DNA"/>
</dbReference>
<proteinExistence type="predicted"/>
<evidence type="ECO:0000256" key="1">
    <source>
        <dbReference type="SAM" id="Phobius"/>
    </source>
</evidence>
<keyword evidence="1" id="KW-0812">Transmembrane</keyword>
<feature type="transmembrane region" description="Helical" evidence="1">
    <location>
        <begin position="156"/>
        <end position="175"/>
    </location>
</feature>
<sequence length="224" mass="25535">MNGSTSFFTSIILLIILFFISRLSLQRLFHLLHRYINNNMIYIGISILLFPGTIIHELSHAIMAMILQLKIHDIHIFPEWKNGQIKLGSVSYVKKDVFRSILVGVAPLFVGILALWWLYSLGLYNQASPLQFIFINYIVFVISTTMFSSKQDMVDIIYAIPVIILIGGIIFVFQIDSSQILSLIDVEPIMQFMYAIRAYLMIAIGIHTAIILFATTILALHKKP</sequence>
<feature type="transmembrane region" description="Helical" evidence="1">
    <location>
        <begin position="97"/>
        <end position="118"/>
    </location>
</feature>
<comment type="caution">
    <text evidence="2">The sequence shown here is derived from an EMBL/GenBank/DDBJ whole genome shotgun (WGS) entry which is preliminary data.</text>
</comment>
<evidence type="ECO:0000313" key="2">
    <source>
        <dbReference type="EMBL" id="PJC30122.1"/>
    </source>
</evidence>
<feature type="transmembrane region" description="Helical" evidence="1">
    <location>
        <begin position="6"/>
        <end position="25"/>
    </location>
</feature>
<gene>
    <name evidence="2" type="ORF">CO051_07385</name>
</gene>
<accession>A0A2M8EW81</accession>
<protein>
    <submittedName>
        <fullName evidence="2">Uncharacterized protein</fullName>
    </submittedName>
</protein>
<name>A0A2M8EW81_9BACT</name>
<organism evidence="2 3">
    <name type="scientific">Candidatus Roizmanbacteria bacterium CG_4_9_14_0_2_um_filter_39_13</name>
    <dbReference type="NCBI Taxonomy" id="1974839"/>
    <lineage>
        <taxon>Bacteria</taxon>
        <taxon>Candidatus Roizmaniibacteriota</taxon>
    </lineage>
</organism>
<evidence type="ECO:0000313" key="3">
    <source>
        <dbReference type="Proteomes" id="UP000231383"/>
    </source>
</evidence>
<feature type="transmembrane region" description="Helical" evidence="1">
    <location>
        <begin position="195"/>
        <end position="220"/>
    </location>
</feature>